<sequence>MATVIGPTPPGTGVILEALSLHESKSTSPHILWPDFFVSSFTVGDAFLVQMRRKRQLDQDSVNFGVRVQGRDQIEQIGLGHGVWELLQRPVDAHFLTRLELHLDVGGRVWALSNLDNDKFGEKSRVLLLQGDDLCGDRVAQLFTDGFPVNNGHIFGWTDFST</sequence>
<gene>
    <name evidence="1" type="ORF">OGAPHI_002429</name>
</gene>
<evidence type="ECO:0000313" key="1">
    <source>
        <dbReference type="EMBL" id="KAH3668675.1"/>
    </source>
</evidence>
<reference evidence="1" key="1">
    <citation type="journal article" date="2021" name="Open Biol.">
        <title>Shared evolutionary footprints suggest mitochondrial oxidative damage underlies multiple complex I losses in fungi.</title>
        <authorList>
            <person name="Schikora-Tamarit M.A."/>
            <person name="Marcet-Houben M."/>
            <person name="Nosek J."/>
            <person name="Gabaldon T."/>
        </authorList>
    </citation>
    <scope>NUCLEOTIDE SEQUENCE</scope>
    <source>
        <strain evidence="1">CBS6075</strain>
    </source>
</reference>
<accession>A0A9P8T7Z9</accession>
<dbReference type="GeneID" id="70234396"/>
<keyword evidence="2" id="KW-1185">Reference proteome</keyword>
<dbReference type="Proteomes" id="UP000769157">
    <property type="component" value="Unassembled WGS sequence"/>
</dbReference>
<comment type="caution">
    <text evidence="1">The sequence shown here is derived from an EMBL/GenBank/DDBJ whole genome shotgun (WGS) entry which is preliminary data.</text>
</comment>
<organism evidence="1 2">
    <name type="scientific">Ogataea philodendri</name>
    <dbReference type="NCBI Taxonomy" id="1378263"/>
    <lineage>
        <taxon>Eukaryota</taxon>
        <taxon>Fungi</taxon>
        <taxon>Dikarya</taxon>
        <taxon>Ascomycota</taxon>
        <taxon>Saccharomycotina</taxon>
        <taxon>Pichiomycetes</taxon>
        <taxon>Pichiales</taxon>
        <taxon>Pichiaceae</taxon>
        <taxon>Ogataea</taxon>
    </lineage>
</organism>
<dbReference type="AlphaFoldDB" id="A0A9P8T7Z9"/>
<dbReference type="RefSeq" id="XP_046063089.1">
    <property type="nucleotide sequence ID" value="XM_046203299.1"/>
</dbReference>
<reference evidence="1" key="2">
    <citation type="submission" date="2021-01" db="EMBL/GenBank/DDBJ databases">
        <authorList>
            <person name="Schikora-Tamarit M.A."/>
        </authorList>
    </citation>
    <scope>NUCLEOTIDE SEQUENCE</scope>
    <source>
        <strain evidence="1">CBS6075</strain>
    </source>
</reference>
<evidence type="ECO:0000313" key="2">
    <source>
        <dbReference type="Proteomes" id="UP000769157"/>
    </source>
</evidence>
<name>A0A9P8T7Z9_9ASCO</name>
<dbReference type="EMBL" id="JAEUBE010000158">
    <property type="protein sequence ID" value="KAH3668675.1"/>
    <property type="molecule type" value="Genomic_DNA"/>
</dbReference>
<protein>
    <submittedName>
        <fullName evidence="1">Uncharacterized protein</fullName>
    </submittedName>
</protein>
<proteinExistence type="predicted"/>